<evidence type="ECO:0000256" key="1">
    <source>
        <dbReference type="SAM" id="MobiDB-lite"/>
    </source>
</evidence>
<proteinExistence type="predicted"/>
<comment type="caution">
    <text evidence="3">The sequence shown here is derived from an EMBL/GenBank/DDBJ whole genome shotgun (WGS) entry which is preliminary data.</text>
</comment>
<dbReference type="AlphaFoldDB" id="A0AAE3QSN2"/>
<accession>A0AAE3QSN2</accession>
<dbReference type="EMBL" id="JASJOS010000008">
    <property type="protein sequence ID" value="MDJ1482683.1"/>
    <property type="molecule type" value="Genomic_DNA"/>
</dbReference>
<feature type="transmembrane region" description="Helical" evidence="2">
    <location>
        <begin position="39"/>
        <end position="58"/>
    </location>
</feature>
<feature type="compositionally biased region" description="Basic residues" evidence="1">
    <location>
        <begin position="82"/>
        <end position="94"/>
    </location>
</feature>
<name>A0AAE3QSN2_9BACT</name>
<protein>
    <submittedName>
        <fullName evidence="3">Uncharacterized protein</fullName>
    </submittedName>
</protein>
<keyword evidence="2" id="KW-0812">Transmembrane</keyword>
<feature type="region of interest" description="Disordered" evidence="1">
    <location>
        <begin position="70"/>
        <end position="104"/>
    </location>
</feature>
<gene>
    <name evidence="3" type="ORF">QNI16_19440</name>
</gene>
<reference evidence="3" key="1">
    <citation type="submission" date="2023-05" db="EMBL/GenBank/DDBJ databases">
        <authorList>
            <person name="Zhang X."/>
        </authorList>
    </citation>
    <scope>NUCLEOTIDE SEQUENCE</scope>
    <source>
        <strain evidence="3">YF14B1</strain>
    </source>
</reference>
<dbReference type="Proteomes" id="UP001241110">
    <property type="component" value="Unassembled WGS sequence"/>
</dbReference>
<keyword evidence="2" id="KW-1133">Transmembrane helix</keyword>
<organism evidence="3 4">
    <name type="scientific">Xanthocytophaga flava</name>
    <dbReference type="NCBI Taxonomy" id="3048013"/>
    <lineage>
        <taxon>Bacteria</taxon>
        <taxon>Pseudomonadati</taxon>
        <taxon>Bacteroidota</taxon>
        <taxon>Cytophagia</taxon>
        <taxon>Cytophagales</taxon>
        <taxon>Rhodocytophagaceae</taxon>
        <taxon>Xanthocytophaga</taxon>
    </lineage>
</organism>
<sequence length="118" mass="13398">MNKTQAYTFKNSVGLRYFLRIHLVKLVYYPLHYSSCGSFIFFLVSSCVGLLSLTFLFHRPLHFLLAQKTKQKRAPFPDPSARKAKGQPRGKRKANAPAPPSTIEGNTTLFVAYLFLSQ</sequence>
<evidence type="ECO:0000313" key="3">
    <source>
        <dbReference type="EMBL" id="MDJ1482683.1"/>
    </source>
</evidence>
<keyword evidence="2" id="KW-0472">Membrane</keyword>
<evidence type="ECO:0000256" key="2">
    <source>
        <dbReference type="SAM" id="Phobius"/>
    </source>
</evidence>
<evidence type="ECO:0000313" key="4">
    <source>
        <dbReference type="Proteomes" id="UP001241110"/>
    </source>
</evidence>